<evidence type="ECO:0000313" key="2">
    <source>
        <dbReference type="Proteomes" id="UP000008237"/>
    </source>
</evidence>
<gene>
    <name evidence="1" type="ORF">EAI_08820</name>
</gene>
<sequence>MADIIRGVLEAILALDQLLNLHIAFAEKLCGALLWLDSNLEPLALESRVLPLRYRYTLMETSYIVYIWKVSTSQVLEKFCRPFVLDSNLRPLWLLSHASYHYATAIP</sequence>
<dbReference type="EMBL" id="GL451720">
    <property type="protein sequence ID" value="EFN78689.1"/>
    <property type="molecule type" value="Genomic_DNA"/>
</dbReference>
<dbReference type="InParanoid" id="E2C042"/>
<evidence type="ECO:0000313" key="1">
    <source>
        <dbReference type="EMBL" id="EFN78689.1"/>
    </source>
</evidence>
<reference evidence="1 2" key="1">
    <citation type="journal article" date="2010" name="Science">
        <title>Genomic comparison of the ants Camponotus floridanus and Harpegnathos saltator.</title>
        <authorList>
            <person name="Bonasio R."/>
            <person name="Zhang G."/>
            <person name="Ye C."/>
            <person name="Mutti N.S."/>
            <person name="Fang X."/>
            <person name="Qin N."/>
            <person name="Donahue G."/>
            <person name="Yang P."/>
            <person name="Li Q."/>
            <person name="Li C."/>
            <person name="Zhang P."/>
            <person name="Huang Z."/>
            <person name="Berger S.L."/>
            <person name="Reinberg D."/>
            <person name="Wang J."/>
            <person name="Liebig J."/>
        </authorList>
    </citation>
    <scope>NUCLEOTIDE SEQUENCE [LARGE SCALE GENOMIC DNA]</scope>
    <source>
        <strain evidence="1 2">R22 G/1</strain>
    </source>
</reference>
<accession>E2C042</accession>
<keyword evidence="2" id="KW-1185">Reference proteome</keyword>
<dbReference type="AlphaFoldDB" id="E2C042"/>
<name>E2C042_HARSA</name>
<protein>
    <submittedName>
        <fullName evidence="1">Uncharacterized protein</fullName>
    </submittedName>
</protein>
<organism evidence="2">
    <name type="scientific">Harpegnathos saltator</name>
    <name type="common">Jerdon's jumping ant</name>
    <dbReference type="NCBI Taxonomy" id="610380"/>
    <lineage>
        <taxon>Eukaryota</taxon>
        <taxon>Metazoa</taxon>
        <taxon>Ecdysozoa</taxon>
        <taxon>Arthropoda</taxon>
        <taxon>Hexapoda</taxon>
        <taxon>Insecta</taxon>
        <taxon>Pterygota</taxon>
        <taxon>Neoptera</taxon>
        <taxon>Endopterygota</taxon>
        <taxon>Hymenoptera</taxon>
        <taxon>Apocrita</taxon>
        <taxon>Aculeata</taxon>
        <taxon>Formicoidea</taxon>
        <taxon>Formicidae</taxon>
        <taxon>Ponerinae</taxon>
        <taxon>Ponerini</taxon>
        <taxon>Harpegnathos</taxon>
    </lineage>
</organism>
<dbReference type="Proteomes" id="UP000008237">
    <property type="component" value="Unassembled WGS sequence"/>
</dbReference>
<proteinExistence type="predicted"/>